<dbReference type="GO" id="GO:0006352">
    <property type="term" value="P:DNA-templated transcription initiation"/>
    <property type="evidence" value="ECO:0007669"/>
    <property type="project" value="InterPro"/>
</dbReference>
<dbReference type="InterPro" id="IPR013325">
    <property type="entry name" value="RNA_pol_sigma_r2"/>
</dbReference>
<dbReference type="SUPFAM" id="SSF88946">
    <property type="entry name" value="Sigma2 domain of RNA polymerase sigma factors"/>
    <property type="match status" value="1"/>
</dbReference>
<dbReference type="NCBIfam" id="TIGR02937">
    <property type="entry name" value="sigma70-ECF"/>
    <property type="match status" value="1"/>
</dbReference>
<dbReference type="InterPro" id="IPR007627">
    <property type="entry name" value="RNA_pol_sigma70_r2"/>
</dbReference>
<dbReference type="AlphaFoldDB" id="A0A0F9IRY3"/>
<accession>A0A0F9IRY3</accession>
<reference evidence="2" key="1">
    <citation type="journal article" date="2015" name="Nature">
        <title>Complex archaea that bridge the gap between prokaryotes and eukaryotes.</title>
        <authorList>
            <person name="Spang A."/>
            <person name="Saw J.H."/>
            <person name="Jorgensen S.L."/>
            <person name="Zaremba-Niedzwiedzka K."/>
            <person name="Martijn J."/>
            <person name="Lind A.E."/>
            <person name="van Eijk R."/>
            <person name="Schleper C."/>
            <person name="Guy L."/>
            <person name="Ettema T.J."/>
        </authorList>
    </citation>
    <scope>NUCLEOTIDE SEQUENCE</scope>
</reference>
<evidence type="ECO:0000259" key="1">
    <source>
        <dbReference type="Pfam" id="PF04542"/>
    </source>
</evidence>
<protein>
    <recommendedName>
        <fullName evidence="1">RNA polymerase sigma-70 region 2 domain-containing protein</fullName>
    </recommendedName>
</protein>
<proteinExistence type="predicted"/>
<sequence length="209" mass="24369">MEYGELDKADEQKIRYLARHIGYLPGIETEDLVQMAYLKIFLTMPKFNPNKSSKSTWITNVTRNYFFEVRKTAMRKLNKINNEATFDLSFTDLNGDTPQYLTTQEDEIIKNELVYEIKEQLDDFEKTVLDCKISPEYVYDSKNINLCEKAYNLNKQKQRAIAFGVKVNSTPVIPTNKLIANHLKVSRQKVDQAMDKIKSVTRQAIVYTF</sequence>
<dbReference type="InterPro" id="IPR000838">
    <property type="entry name" value="RNA_pol_sigma70_ECF_CS"/>
</dbReference>
<dbReference type="InterPro" id="IPR014284">
    <property type="entry name" value="RNA_pol_sigma-70_dom"/>
</dbReference>
<organism evidence="2">
    <name type="scientific">marine sediment metagenome</name>
    <dbReference type="NCBI Taxonomy" id="412755"/>
    <lineage>
        <taxon>unclassified sequences</taxon>
        <taxon>metagenomes</taxon>
        <taxon>ecological metagenomes</taxon>
    </lineage>
</organism>
<dbReference type="EMBL" id="LAZR01013289">
    <property type="protein sequence ID" value="KKM22649.1"/>
    <property type="molecule type" value="Genomic_DNA"/>
</dbReference>
<dbReference type="Gene3D" id="1.10.1740.10">
    <property type="match status" value="1"/>
</dbReference>
<gene>
    <name evidence="2" type="ORF">LCGC14_1623120</name>
</gene>
<dbReference type="PROSITE" id="PS01063">
    <property type="entry name" value="SIGMA70_ECF"/>
    <property type="match status" value="1"/>
</dbReference>
<evidence type="ECO:0000313" key="2">
    <source>
        <dbReference type="EMBL" id="KKM22649.1"/>
    </source>
</evidence>
<dbReference type="Pfam" id="PF04542">
    <property type="entry name" value="Sigma70_r2"/>
    <property type="match status" value="1"/>
</dbReference>
<feature type="domain" description="RNA polymerase sigma-70 region 2" evidence="1">
    <location>
        <begin position="12"/>
        <end position="66"/>
    </location>
</feature>
<name>A0A0F9IRY3_9ZZZZ</name>
<dbReference type="GO" id="GO:0003677">
    <property type="term" value="F:DNA binding"/>
    <property type="evidence" value="ECO:0007669"/>
    <property type="project" value="InterPro"/>
</dbReference>
<comment type="caution">
    <text evidence="2">The sequence shown here is derived from an EMBL/GenBank/DDBJ whole genome shotgun (WGS) entry which is preliminary data.</text>
</comment>
<dbReference type="GO" id="GO:0016987">
    <property type="term" value="F:sigma factor activity"/>
    <property type="evidence" value="ECO:0007669"/>
    <property type="project" value="InterPro"/>
</dbReference>